<dbReference type="PANTHER" id="PTHR33446:SF2">
    <property type="entry name" value="PROTEIN TONB"/>
    <property type="match status" value="1"/>
</dbReference>
<dbReference type="EMBL" id="JAVDVI010000013">
    <property type="protein sequence ID" value="MDR6968876.1"/>
    <property type="molecule type" value="Genomic_DNA"/>
</dbReference>
<feature type="region of interest" description="Disordered" evidence="1">
    <location>
        <begin position="88"/>
        <end position="184"/>
    </location>
</feature>
<evidence type="ECO:0000259" key="3">
    <source>
        <dbReference type="Pfam" id="PF03544"/>
    </source>
</evidence>
<feature type="compositionally biased region" description="Basic and acidic residues" evidence="1">
    <location>
        <begin position="88"/>
        <end position="125"/>
    </location>
</feature>
<reference evidence="4 5" key="1">
    <citation type="submission" date="2023-07" db="EMBL/GenBank/DDBJ databases">
        <title>Sorghum-associated microbial communities from plants grown in Nebraska, USA.</title>
        <authorList>
            <person name="Schachtman D."/>
        </authorList>
    </citation>
    <scope>NUCLEOTIDE SEQUENCE [LARGE SCALE GENOMIC DNA]</scope>
    <source>
        <strain evidence="4 5">3773</strain>
    </source>
</reference>
<dbReference type="RefSeq" id="WP_310027521.1">
    <property type="nucleotide sequence ID" value="NZ_JAVDVI010000013.1"/>
</dbReference>
<evidence type="ECO:0000313" key="4">
    <source>
        <dbReference type="EMBL" id="MDR6968876.1"/>
    </source>
</evidence>
<dbReference type="InterPro" id="IPR051045">
    <property type="entry name" value="TonB-dependent_transducer"/>
</dbReference>
<dbReference type="Proteomes" id="UP001255185">
    <property type="component" value="Unassembled WGS sequence"/>
</dbReference>
<keyword evidence="2" id="KW-0812">Transmembrane</keyword>
<sequence length="281" mass="30675">MSNVSIFETRWIDLVFEGKNKEYGAYQLRQENPKTTVKALLVATTLFCLLITIPMILNQFGQKPIASSEPIIGDILTITDVVFPPKKEPEKAKALPPARKEEPKKEITKENLVDPTVVEKEKAKTDIATNEEAETNPNEGSTEGTGTTPSTGGVEGGIIGGEGKPDDGGGGGEGPRGPYGTAHLDKMPAYPGGIENFYKYVAKNFKAPEMDNEKAIKVYVSFVIEKDGTMTDIRVPRNPGYGLDKEAIRVLKSLKVKWEPGMIAGKPVRTAYNLPINIQLR</sequence>
<feature type="compositionally biased region" description="Low complexity" evidence="1">
    <location>
        <begin position="135"/>
        <end position="152"/>
    </location>
</feature>
<name>A0ABU1TSQ2_9FLAO</name>
<feature type="domain" description="TonB C-terminal" evidence="3">
    <location>
        <begin position="217"/>
        <end position="277"/>
    </location>
</feature>
<evidence type="ECO:0000256" key="1">
    <source>
        <dbReference type="SAM" id="MobiDB-lite"/>
    </source>
</evidence>
<keyword evidence="2" id="KW-1133">Transmembrane helix</keyword>
<organism evidence="4 5">
    <name type="scientific">Flavobacterium arsenatis</name>
    <dbReference type="NCBI Taxonomy" id="1484332"/>
    <lineage>
        <taxon>Bacteria</taxon>
        <taxon>Pseudomonadati</taxon>
        <taxon>Bacteroidota</taxon>
        <taxon>Flavobacteriia</taxon>
        <taxon>Flavobacteriales</taxon>
        <taxon>Flavobacteriaceae</taxon>
        <taxon>Flavobacterium</taxon>
    </lineage>
</organism>
<dbReference type="InterPro" id="IPR037682">
    <property type="entry name" value="TonB_C"/>
</dbReference>
<protein>
    <submittedName>
        <fullName evidence="4">Protein TonB</fullName>
    </submittedName>
</protein>
<proteinExistence type="predicted"/>
<dbReference type="Pfam" id="PF03544">
    <property type="entry name" value="TonB_C"/>
    <property type="match status" value="1"/>
</dbReference>
<evidence type="ECO:0000256" key="2">
    <source>
        <dbReference type="SAM" id="Phobius"/>
    </source>
</evidence>
<comment type="caution">
    <text evidence="4">The sequence shown here is derived from an EMBL/GenBank/DDBJ whole genome shotgun (WGS) entry which is preliminary data.</text>
</comment>
<keyword evidence="2" id="KW-0472">Membrane</keyword>
<keyword evidence="5" id="KW-1185">Reference proteome</keyword>
<gene>
    <name evidence="4" type="ORF">J2X31_002902</name>
</gene>
<accession>A0ABU1TSQ2</accession>
<dbReference type="Gene3D" id="3.30.1150.10">
    <property type="match status" value="1"/>
</dbReference>
<feature type="compositionally biased region" description="Gly residues" evidence="1">
    <location>
        <begin position="153"/>
        <end position="177"/>
    </location>
</feature>
<dbReference type="SUPFAM" id="SSF74653">
    <property type="entry name" value="TolA/TonB C-terminal domain"/>
    <property type="match status" value="1"/>
</dbReference>
<feature type="transmembrane region" description="Helical" evidence="2">
    <location>
        <begin position="39"/>
        <end position="57"/>
    </location>
</feature>
<evidence type="ECO:0000313" key="5">
    <source>
        <dbReference type="Proteomes" id="UP001255185"/>
    </source>
</evidence>
<dbReference type="PANTHER" id="PTHR33446">
    <property type="entry name" value="PROTEIN TONB-RELATED"/>
    <property type="match status" value="1"/>
</dbReference>